<dbReference type="PANTHER" id="PTHR47968">
    <property type="entry name" value="CENTROMERE PROTEIN E"/>
    <property type="match status" value="1"/>
</dbReference>
<dbReference type="GO" id="GO:0005524">
    <property type="term" value="F:ATP binding"/>
    <property type="evidence" value="ECO:0007669"/>
    <property type="project" value="UniProtKB-UniRule"/>
</dbReference>
<feature type="domain" description="Kinesin motor" evidence="10">
    <location>
        <begin position="134"/>
        <end position="458"/>
    </location>
</feature>
<dbReference type="InterPro" id="IPR027640">
    <property type="entry name" value="Kinesin-like_fam"/>
</dbReference>
<dbReference type="PANTHER" id="PTHR47968:SF13">
    <property type="entry name" value="KINESIN-LIKE PROTEIN KIF19 ISOFORM X1"/>
    <property type="match status" value="1"/>
</dbReference>
<evidence type="ECO:0000256" key="5">
    <source>
        <dbReference type="ARBA" id="ARBA00023175"/>
    </source>
</evidence>
<dbReference type="PROSITE" id="PS50067">
    <property type="entry name" value="KINESIN_MOTOR_2"/>
    <property type="match status" value="1"/>
</dbReference>
<evidence type="ECO:0000256" key="3">
    <source>
        <dbReference type="ARBA" id="ARBA00022840"/>
    </source>
</evidence>
<dbReference type="InterPro" id="IPR019821">
    <property type="entry name" value="Kinesin_motor_CS"/>
</dbReference>
<evidence type="ECO:0000313" key="11">
    <source>
        <dbReference type="EMBL" id="CCA24136.1"/>
    </source>
</evidence>
<dbReference type="GO" id="GO:0003777">
    <property type="term" value="F:microtubule motor activity"/>
    <property type="evidence" value="ECO:0007669"/>
    <property type="project" value="InterPro"/>
</dbReference>
<feature type="coiled-coil region" evidence="8">
    <location>
        <begin position="478"/>
        <end position="505"/>
    </location>
</feature>
<reference evidence="11" key="1">
    <citation type="journal article" date="2011" name="PLoS Biol.">
        <title>Gene gain and loss during evolution of obligate parasitism in the white rust pathogen of Arabidopsis thaliana.</title>
        <authorList>
            <person name="Kemen E."/>
            <person name="Gardiner A."/>
            <person name="Schultz-Larsen T."/>
            <person name="Kemen A.C."/>
            <person name="Balmuth A.L."/>
            <person name="Robert-Seilaniantz A."/>
            <person name="Bailey K."/>
            <person name="Holub E."/>
            <person name="Studholme D.J."/>
            <person name="Maclean D."/>
            <person name="Jones J.D."/>
        </authorList>
    </citation>
    <scope>NUCLEOTIDE SEQUENCE</scope>
</reference>
<organism evidence="11">
    <name type="scientific">Albugo laibachii Nc14</name>
    <dbReference type="NCBI Taxonomy" id="890382"/>
    <lineage>
        <taxon>Eukaryota</taxon>
        <taxon>Sar</taxon>
        <taxon>Stramenopiles</taxon>
        <taxon>Oomycota</taxon>
        <taxon>Peronosporomycetes</taxon>
        <taxon>Albuginales</taxon>
        <taxon>Albuginaceae</taxon>
        <taxon>Albugo</taxon>
    </lineage>
</organism>
<dbReference type="InterPro" id="IPR001752">
    <property type="entry name" value="Kinesin_motor_dom"/>
</dbReference>
<dbReference type="AlphaFoldDB" id="F0WS18"/>
<dbReference type="GO" id="GO:0008017">
    <property type="term" value="F:microtubule binding"/>
    <property type="evidence" value="ECO:0007669"/>
    <property type="project" value="InterPro"/>
</dbReference>
<keyword evidence="5 6" id="KW-0505">Motor protein</keyword>
<evidence type="ECO:0000256" key="8">
    <source>
        <dbReference type="SAM" id="Coils"/>
    </source>
</evidence>
<dbReference type="Pfam" id="PF00225">
    <property type="entry name" value="Kinesin"/>
    <property type="match status" value="1"/>
</dbReference>
<sequence length="660" mass="75035">MALRFTNTRQQVTTTRVTTLPSIRSCNKSSGNKDTIPRHLDPISTSQSHIKTTHREIDLNHTKRTWEGQANVLVTVRLRSRTIQEQNVPENVKVLDHKTVIIMKHKSNSASTSQLPIIHKEANRIRVSHSKKQSKTSILRNRRTCAAPRRLESIPLIEKKRYTFDYVFTPQQSQLDVYMGTTQSLIHGILNGFNATVFAYGCTGAGKTYTMFGSANEPGIITLTLQDLFTCIDRVNKNPAATIVYNVNVSFLEVYNENVCDLLADSGTDFLELREDPGRGSVVVGITEIDVGNVSEVMRLLRRGAKKRSQEITAVNAVSSRSHAVFQLVVEQRSRNVDDADLEAGMLKFGKLSLVDLAGSERAAVTQNRGQRFLEGANINRSLLALGNCINALCNKSALSESNAVIFVPYRGSKLTRLLKDSLGGNCRTVMVANIAPSLANIEETINTLKYANRVKKIKTILTSNDFEDNHTTKDSWSRAESGIIASLREEIKELQRKLAIETINKRKPQWNLTSEDKKKAFFPLSKTEVTRAKLSSVIRKRLECRKCLLEMNQKENNDSSHVQVEWEYWNRLYQQMCAVCLSAQNESLFWLITKFKNNVNWIEIASRIRSFLHSEPNVMEKYEFLRMEIRLGQMECEKMESEMNCRLLQEKWKQKQPNL</sequence>
<comment type="similarity">
    <text evidence="6 7">Belongs to the TRAFAC class myosin-kinesin ATPase superfamily. Kinesin family.</text>
</comment>
<evidence type="ECO:0000256" key="4">
    <source>
        <dbReference type="ARBA" id="ARBA00023054"/>
    </source>
</evidence>
<dbReference type="Gene3D" id="3.40.850.10">
    <property type="entry name" value="Kinesin motor domain"/>
    <property type="match status" value="1"/>
</dbReference>
<evidence type="ECO:0000256" key="9">
    <source>
        <dbReference type="SAM" id="MobiDB-lite"/>
    </source>
</evidence>
<reference evidence="11" key="2">
    <citation type="submission" date="2011-02" db="EMBL/GenBank/DDBJ databases">
        <authorList>
            <person name="MacLean D."/>
        </authorList>
    </citation>
    <scope>NUCLEOTIDE SEQUENCE</scope>
</reference>
<keyword evidence="1 7" id="KW-0493">Microtubule</keyword>
<proteinExistence type="inferred from homology"/>
<name>F0WS18_9STRA</name>
<evidence type="ECO:0000259" key="10">
    <source>
        <dbReference type="PROSITE" id="PS50067"/>
    </source>
</evidence>
<dbReference type="GO" id="GO:0007018">
    <property type="term" value="P:microtubule-based movement"/>
    <property type="evidence" value="ECO:0007669"/>
    <property type="project" value="InterPro"/>
</dbReference>
<evidence type="ECO:0000256" key="1">
    <source>
        <dbReference type="ARBA" id="ARBA00022701"/>
    </source>
</evidence>
<dbReference type="PRINTS" id="PR00380">
    <property type="entry name" value="KINESINHEAVY"/>
</dbReference>
<dbReference type="InterPro" id="IPR036961">
    <property type="entry name" value="Kinesin_motor_dom_sf"/>
</dbReference>
<gene>
    <name evidence="11" type="primary">AlNc14C223G9160</name>
    <name evidence="11" type="ORF">ALNC14_102800</name>
</gene>
<keyword evidence="3 6" id="KW-0067">ATP-binding</keyword>
<accession>F0WS18</accession>
<feature type="binding site" evidence="6">
    <location>
        <begin position="201"/>
        <end position="208"/>
    </location>
    <ligand>
        <name>ATP</name>
        <dbReference type="ChEBI" id="CHEBI:30616"/>
    </ligand>
</feature>
<dbReference type="GO" id="GO:0005874">
    <property type="term" value="C:microtubule"/>
    <property type="evidence" value="ECO:0007669"/>
    <property type="project" value="UniProtKB-KW"/>
</dbReference>
<protein>
    <recommendedName>
        <fullName evidence="7">Kinesin-like protein</fullName>
    </recommendedName>
</protein>
<dbReference type="EMBL" id="FR824268">
    <property type="protein sequence ID" value="CCA24136.1"/>
    <property type="molecule type" value="Genomic_DNA"/>
</dbReference>
<dbReference type="SUPFAM" id="SSF52540">
    <property type="entry name" value="P-loop containing nucleoside triphosphate hydrolases"/>
    <property type="match status" value="1"/>
</dbReference>
<dbReference type="SMART" id="SM00129">
    <property type="entry name" value="KISc"/>
    <property type="match status" value="1"/>
</dbReference>
<dbReference type="InterPro" id="IPR027417">
    <property type="entry name" value="P-loop_NTPase"/>
</dbReference>
<keyword evidence="4 8" id="KW-0175">Coiled coil</keyword>
<dbReference type="PROSITE" id="PS00411">
    <property type="entry name" value="KINESIN_MOTOR_1"/>
    <property type="match status" value="1"/>
</dbReference>
<keyword evidence="2 6" id="KW-0547">Nucleotide-binding</keyword>
<evidence type="ECO:0000256" key="2">
    <source>
        <dbReference type="ARBA" id="ARBA00022741"/>
    </source>
</evidence>
<feature type="region of interest" description="Disordered" evidence="9">
    <location>
        <begin position="28"/>
        <end position="51"/>
    </location>
</feature>
<evidence type="ECO:0000256" key="7">
    <source>
        <dbReference type="RuleBase" id="RU000394"/>
    </source>
</evidence>
<dbReference type="HOGENOM" id="CLU_001485_2_1_1"/>
<evidence type="ECO:0000256" key="6">
    <source>
        <dbReference type="PROSITE-ProRule" id="PRU00283"/>
    </source>
</evidence>